<comment type="caution">
    <text evidence="2">The sequence shown here is derived from an EMBL/GenBank/DDBJ whole genome shotgun (WGS) entry which is preliminary data.</text>
</comment>
<reference evidence="3" key="1">
    <citation type="submission" date="2016-11" db="EMBL/GenBank/DDBJ databases">
        <authorList>
            <person name="Shukria A."/>
            <person name="Stevens D.C."/>
        </authorList>
    </citation>
    <scope>NUCLEOTIDE SEQUENCE [LARGE SCALE GENOMIC DNA]</scope>
    <source>
        <strain evidence="3">Cbfe23</strain>
    </source>
</reference>
<evidence type="ECO:0000259" key="1">
    <source>
        <dbReference type="Pfam" id="PF09450"/>
    </source>
</evidence>
<feature type="domain" description="DUF2019" evidence="1">
    <location>
        <begin position="6"/>
        <end position="106"/>
    </location>
</feature>
<accession>A0A1L9AXT1</accession>
<gene>
    <name evidence="2" type="ORF">BON30_42445</name>
</gene>
<dbReference type="STRING" id="83449.BON30_42445"/>
<dbReference type="InterPro" id="IPR018568">
    <property type="entry name" value="DUF2019"/>
</dbReference>
<dbReference type="EMBL" id="MPIN01000017">
    <property type="protein sequence ID" value="OJH34814.1"/>
    <property type="molecule type" value="Genomic_DNA"/>
</dbReference>
<sequence length="118" mass="12782">MVRNLEKLVEEFAENMAAQTDAIKRGDAKTGNKHANRYMAALKKLRSEGNAGRDALSVLLKHPRSDVRVGAAAFLLRYRTAEAKAVLEAAASGGGVAAINATMTLKHWEEGTWSLDTE</sequence>
<proteinExistence type="predicted"/>
<organism evidence="2 3">
    <name type="scientific">Cystobacter ferrugineus</name>
    <dbReference type="NCBI Taxonomy" id="83449"/>
    <lineage>
        <taxon>Bacteria</taxon>
        <taxon>Pseudomonadati</taxon>
        <taxon>Myxococcota</taxon>
        <taxon>Myxococcia</taxon>
        <taxon>Myxococcales</taxon>
        <taxon>Cystobacterineae</taxon>
        <taxon>Archangiaceae</taxon>
        <taxon>Cystobacter</taxon>
    </lineage>
</organism>
<dbReference type="AlphaFoldDB" id="A0A1L9AXT1"/>
<protein>
    <recommendedName>
        <fullName evidence="1">DUF2019 domain-containing protein</fullName>
    </recommendedName>
</protein>
<dbReference type="SUPFAM" id="SSF48371">
    <property type="entry name" value="ARM repeat"/>
    <property type="match status" value="1"/>
</dbReference>
<evidence type="ECO:0000313" key="2">
    <source>
        <dbReference type="EMBL" id="OJH34814.1"/>
    </source>
</evidence>
<dbReference type="Gene3D" id="1.25.40.70">
    <property type="entry name" value="Phosphatidylinositol 3-kinase, accessory domain (PIK)"/>
    <property type="match status" value="1"/>
</dbReference>
<evidence type="ECO:0000313" key="3">
    <source>
        <dbReference type="Proteomes" id="UP000182229"/>
    </source>
</evidence>
<keyword evidence="3" id="KW-1185">Reference proteome</keyword>
<dbReference type="Pfam" id="PF09450">
    <property type="entry name" value="DUF2019"/>
    <property type="match status" value="1"/>
</dbReference>
<dbReference type="InterPro" id="IPR016024">
    <property type="entry name" value="ARM-type_fold"/>
</dbReference>
<reference evidence="2 3" key="2">
    <citation type="submission" date="2016-12" db="EMBL/GenBank/DDBJ databases">
        <title>Draft Genome Sequence of Cystobacter ferrugineus Strain Cbfe23.</title>
        <authorList>
            <person name="Akbar S."/>
            <person name="Dowd S.E."/>
            <person name="Stevens D.C."/>
        </authorList>
    </citation>
    <scope>NUCLEOTIDE SEQUENCE [LARGE SCALE GENOMIC DNA]</scope>
    <source>
        <strain evidence="2 3">Cbfe23</strain>
    </source>
</reference>
<name>A0A1L9AXT1_9BACT</name>
<dbReference type="Proteomes" id="UP000182229">
    <property type="component" value="Unassembled WGS sequence"/>
</dbReference>
<dbReference type="InterPro" id="IPR042236">
    <property type="entry name" value="PI3K_accessory_sf"/>
</dbReference>
<dbReference type="OrthoDB" id="5515368at2"/>
<dbReference type="RefSeq" id="WP_071904295.1">
    <property type="nucleotide sequence ID" value="NZ_MPIN01000017.1"/>
</dbReference>